<dbReference type="InterPro" id="IPR038056">
    <property type="entry name" value="YjbR-like_sf"/>
</dbReference>
<reference evidence="1 2" key="1">
    <citation type="submission" date="2020-02" db="EMBL/GenBank/DDBJ databases">
        <title>Sequencing the genomes of 1000 actinobacteria strains.</title>
        <authorList>
            <person name="Klenk H.-P."/>
        </authorList>
    </citation>
    <scope>NUCLEOTIDE SEQUENCE [LARGE SCALE GENOMIC DNA]</scope>
    <source>
        <strain evidence="1 2">DSM 27960</strain>
    </source>
</reference>
<name>A0A7X5R1U8_9MICO</name>
<evidence type="ECO:0000313" key="2">
    <source>
        <dbReference type="Proteomes" id="UP000541033"/>
    </source>
</evidence>
<comment type="caution">
    <text evidence="1">The sequence shown here is derived from an EMBL/GenBank/DDBJ whole genome shotgun (WGS) entry which is preliminary data.</text>
</comment>
<dbReference type="PANTHER" id="PTHR35145">
    <property type="entry name" value="CYTOPLASMIC PROTEIN-RELATED"/>
    <property type="match status" value="1"/>
</dbReference>
<protein>
    <submittedName>
        <fullName evidence="1">Putative DNA-binding protein (MmcQ/YjbR family)</fullName>
    </submittedName>
</protein>
<keyword evidence="2" id="KW-1185">Reference proteome</keyword>
<dbReference type="Gene3D" id="3.90.1150.30">
    <property type="match status" value="1"/>
</dbReference>
<dbReference type="SUPFAM" id="SSF142906">
    <property type="entry name" value="YjbR-like"/>
    <property type="match status" value="1"/>
</dbReference>
<dbReference type="RefSeq" id="WP_167150565.1">
    <property type="nucleotide sequence ID" value="NZ_JAAMOX010000002.1"/>
</dbReference>
<organism evidence="1 2">
    <name type="scientific">Lysinibacter cavernae</name>
    <dbReference type="NCBI Taxonomy" id="1640652"/>
    <lineage>
        <taxon>Bacteria</taxon>
        <taxon>Bacillati</taxon>
        <taxon>Actinomycetota</taxon>
        <taxon>Actinomycetes</taxon>
        <taxon>Micrococcales</taxon>
        <taxon>Microbacteriaceae</taxon>
        <taxon>Lysinibacter</taxon>
    </lineage>
</organism>
<keyword evidence="1" id="KW-0238">DNA-binding</keyword>
<dbReference type="Pfam" id="PF04237">
    <property type="entry name" value="YjbR"/>
    <property type="match status" value="1"/>
</dbReference>
<accession>A0A7X5R1U8</accession>
<proteinExistence type="predicted"/>
<sequence length="128" mass="14026">MTQQTFVLNSFDGIDACLLSYTGADASYPFGEGARVYKVANKMFALVGESASSGEALSVTLKGPTVQNELLARDFLAINPGYHMNKQHWITVTLDGSIEDALLEELVAESYDLVFRSLPKRVREAMDS</sequence>
<gene>
    <name evidence="1" type="ORF">FHX76_002046</name>
</gene>
<dbReference type="InterPro" id="IPR007351">
    <property type="entry name" value="YjbR"/>
</dbReference>
<dbReference type="AlphaFoldDB" id="A0A7X5R1U8"/>
<dbReference type="Proteomes" id="UP000541033">
    <property type="component" value="Unassembled WGS sequence"/>
</dbReference>
<dbReference type="EMBL" id="JAAMOX010000002">
    <property type="protein sequence ID" value="NIH54150.1"/>
    <property type="molecule type" value="Genomic_DNA"/>
</dbReference>
<evidence type="ECO:0000313" key="1">
    <source>
        <dbReference type="EMBL" id="NIH54150.1"/>
    </source>
</evidence>
<dbReference type="GO" id="GO:0003677">
    <property type="term" value="F:DNA binding"/>
    <property type="evidence" value="ECO:0007669"/>
    <property type="project" value="UniProtKB-KW"/>
</dbReference>
<dbReference type="PANTHER" id="PTHR35145:SF1">
    <property type="entry name" value="CYTOPLASMIC PROTEIN"/>
    <property type="match status" value="1"/>
</dbReference>
<dbReference type="InterPro" id="IPR058532">
    <property type="entry name" value="YjbR/MT2646/Rv2570-like"/>
</dbReference>